<feature type="compositionally biased region" description="Basic and acidic residues" evidence="4">
    <location>
        <begin position="139"/>
        <end position="173"/>
    </location>
</feature>
<dbReference type="GO" id="GO:0030001">
    <property type="term" value="P:metal ion transport"/>
    <property type="evidence" value="ECO:0007669"/>
    <property type="project" value="InterPro"/>
</dbReference>
<keyword evidence="3 5" id="KW-0732">Signal</keyword>
<dbReference type="EMBL" id="JACCFS010000001">
    <property type="protein sequence ID" value="NYJ33745.1"/>
    <property type="molecule type" value="Genomic_DNA"/>
</dbReference>
<dbReference type="Proteomes" id="UP000572051">
    <property type="component" value="Unassembled WGS sequence"/>
</dbReference>
<dbReference type="Pfam" id="PF01297">
    <property type="entry name" value="ZnuA"/>
    <property type="match status" value="1"/>
</dbReference>
<reference evidence="6 7" key="1">
    <citation type="submission" date="2020-07" db="EMBL/GenBank/DDBJ databases">
        <title>Sequencing the genomes of 1000 actinobacteria strains.</title>
        <authorList>
            <person name="Klenk H.-P."/>
        </authorList>
    </citation>
    <scope>NUCLEOTIDE SEQUENCE [LARGE SCALE GENOMIC DNA]</scope>
    <source>
        <strain evidence="6 7">DSM 44442</strain>
    </source>
</reference>
<accession>A0A7Z0EM27</accession>
<evidence type="ECO:0000256" key="3">
    <source>
        <dbReference type="ARBA" id="ARBA00022729"/>
    </source>
</evidence>
<evidence type="ECO:0000256" key="5">
    <source>
        <dbReference type="SAM" id="SignalP"/>
    </source>
</evidence>
<proteinExistence type="inferred from homology"/>
<evidence type="ECO:0000313" key="7">
    <source>
        <dbReference type="Proteomes" id="UP000572051"/>
    </source>
</evidence>
<dbReference type="InterPro" id="IPR050492">
    <property type="entry name" value="Bact_metal-bind_prot9"/>
</dbReference>
<gene>
    <name evidence="6" type="ORF">HNR10_001626</name>
</gene>
<keyword evidence="7" id="KW-1185">Reference proteome</keyword>
<feature type="region of interest" description="Disordered" evidence="4">
    <location>
        <begin position="127"/>
        <end position="173"/>
    </location>
</feature>
<evidence type="ECO:0000256" key="2">
    <source>
        <dbReference type="ARBA" id="ARBA00022448"/>
    </source>
</evidence>
<dbReference type="RefSeq" id="WP_179822085.1">
    <property type="nucleotide sequence ID" value="NZ_JACCFS010000001.1"/>
</dbReference>
<evidence type="ECO:0000313" key="6">
    <source>
        <dbReference type="EMBL" id="NYJ33745.1"/>
    </source>
</evidence>
<dbReference type="AlphaFoldDB" id="A0A7Z0EM27"/>
<name>A0A7Z0EM27_9ACTN</name>
<dbReference type="PANTHER" id="PTHR42953:SF3">
    <property type="entry name" value="HIGH-AFFINITY ZINC UPTAKE SYSTEM PROTEIN ZNUA"/>
    <property type="match status" value="1"/>
</dbReference>
<dbReference type="PANTHER" id="PTHR42953">
    <property type="entry name" value="HIGH-AFFINITY ZINC UPTAKE SYSTEM PROTEIN ZNUA-RELATED"/>
    <property type="match status" value="1"/>
</dbReference>
<feature type="chain" id="PRO_5038447881" evidence="5">
    <location>
        <begin position="21"/>
        <end position="343"/>
    </location>
</feature>
<comment type="caution">
    <text evidence="6">The sequence shown here is derived from an EMBL/GenBank/DDBJ whole genome shotgun (WGS) entry which is preliminary data.</text>
</comment>
<evidence type="ECO:0000256" key="4">
    <source>
        <dbReference type="SAM" id="MobiDB-lite"/>
    </source>
</evidence>
<sequence>MRTGTTLRAAAVGAAMITLAACSGGGEDGSGTAPADAALTVVTGVYPLEWLATEVGGDRAAVVQLTEPGVEPHDLELTGRQVGQVSEADIALSVSGLQPAVDEAVEQEAADAALDVADIVELRPADPEEAAHEDEEGEDHAHEDEHAHEEEAEDEHAHEEESGGDGHDHGEFDPHFWLDVDLMSQTATALAERMAEIDPDGAAAYEENAEAVTAELTAIGQEYEDGLASCAHDEVVVGHTAFTYLTDAYGLEQIGVSGVDPDTEPSPSQIAAISDTVEERGITTVFTEPLMPDATADTIAAESGAQVEVLDPLEGVTEDSPGDDYPSIMRGNLAALTTALECS</sequence>
<keyword evidence="2" id="KW-0813">Transport</keyword>
<dbReference type="GO" id="GO:0046872">
    <property type="term" value="F:metal ion binding"/>
    <property type="evidence" value="ECO:0007669"/>
    <property type="project" value="InterPro"/>
</dbReference>
<evidence type="ECO:0000256" key="1">
    <source>
        <dbReference type="ARBA" id="ARBA00011028"/>
    </source>
</evidence>
<organism evidence="6 7">
    <name type="scientific">Nocardiopsis aegyptia</name>
    <dbReference type="NCBI Taxonomy" id="220378"/>
    <lineage>
        <taxon>Bacteria</taxon>
        <taxon>Bacillati</taxon>
        <taxon>Actinomycetota</taxon>
        <taxon>Actinomycetes</taxon>
        <taxon>Streptosporangiales</taxon>
        <taxon>Nocardiopsidaceae</taxon>
        <taxon>Nocardiopsis</taxon>
    </lineage>
</organism>
<dbReference type="InterPro" id="IPR006127">
    <property type="entry name" value="ZnuA-like"/>
</dbReference>
<dbReference type="PROSITE" id="PS51257">
    <property type="entry name" value="PROKAR_LIPOPROTEIN"/>
    <property type="match status" value="1"/>
</dbReference>
<comment type="similarity">
    <text evidence="1">Belongs to the bacterial solute-binding protein 9 family.</text>
</comment>
<dbReference type="Gene3D" id="3.40.50.1980">
    <property type="entry name" value="Nitrogenase molybdenum iron protein domain"/>
    <property type="match status" value="2"/>
</dbReference>
<feature type="signal peptide" evidence="5">
    <location>
        <begin position="1"/>
        <end position="20"/>
    </location>
</feature>
<dbReference type="SUPFAM" id="SSF53807">
    <property type="entry name" value="Helical backbone' metal receptor"/>
    <property type="match status" value="1"/>
</dbReference>
<protein>
    <submittedName>
        <fullName evidence="6">Zinc transport system substrate-binding protein</fullName>
    </submittedName>
</protein>